<dbReference type="Gene3D" id="3.30.70.1150">
    <property type="entry name" value="ACT-like. Chain A, domain 2"/>
    <property type="match status" value="1"/>
</dbReference>
<keyword evidence="8" id="KW-0808">Transferase</keyword>
<dbReference type="InterPro" id="IPR045865">
    <property type="entry name" value="ACT-like_dom_sf"/>
</dbReference>
<dbReference type="InterPro" id="IPR054480">
    <property type="entry name" value="AHAS_small-like_ACT"/>
</dbReference>
<dbReference type="InterPro" id="IPR004789">
    <property type="entry name" value="Acetalactate_synth_ssu"/>
</dbReference>
<evidence type="ECO:0000256" key="4">
    <source>
        <dbReference type="ARBA" id="ARBA00011744"/>
    </source>
</evidence>
<dbReference type="PANTHER" id="PTHR30239:SF0">
    <property type="entry name" value="ACETOLACTATE SYNTHASE SMALL SUBUNIT 1, CHLOROPLASTIC"/>
    <property type="match status" value="1"/>
</dbReference>
<dbReference type="InterPro" id="IPR027271">
    <property type="entry name" value="Acetolactate_synth/TF_NikR_C"/>
</dbReference>
<dbReference type="RefSeq" id="WP_073122622.1">
    <property type="nucleotide sequence ID" value="NZ_FRAA01000004.1"/>
</dbReference>
<dbReference type="Pfam" id="PF22629">
    <property type="entry name" value="ACT_AHAS_ss"/>
    <property type="match status" value="1"/>
</dbReference>
<organism evidence="10 11">
    <name type="scientific">Reichenbachiella agariperforans</name>
    <dbReference type="NCBI Taxonomy" id="156994"/>
    <lineage>
        <taxon>Bacteria</taxon>
        <taxon>Pseudomonadati</taxon>
        <taxon>Bacteroidota</taxon>
        <taxon>Cytophagia</taxon>
        <taxon>Cytophagales</taxon>
        <taxon>Reichenbachiellaceae</taxon>
        <taxon>Reichenbachiella</taxon>
    </lineage>
</organism>
<evidence type="ECO:0000256" key="7">
    <source>
        <dbReference type="ARBA" id="ARBA00048670"/>
    </source>
</evidence>
<comment type="subunit">
    <text evidence="4 8">Dimer of large and small chains.</text>
</comment>
<sequence>MDKQHTLSVLTEDKAGLLNQITIIFTRRKINIDSLNVSSTEVAGISRFTIVVTCTQDEAEKTVKQIRKIVDVLGAFLYNEDQIYYQEIALYKVPTSVFLNGQSIEKLVRENGARILVIEEDHIILEKTGLKDETHDLYEKLVPLGLLEFVRSGRVALSKSKRKTEEYIKELENSKDNLLDIRNF</sequence>
<keyword evidence="5 8" id="KW-0028">Amino-acid biosynthesis</keyword>
<comment type="function">
    <text evidence="8">Catalyzes the conversion of 2 pyruvate molecules into acetolactate in the first common step of the biosynthetic pathway of the branched-amino acids such as leucine, isoleucine, and valine.</text>
</comment>
<dbReference type="NCBIfam" id="TIGR00119">
    <property type="entry name" value="acolac_sm"/>
    <property type="match status" value="1"/>
</dbReference>
<evidence type="ECO:0000259" key="9">
    <source>
        <dbReference type="PROSITE" id="PS51671"/>
    </source>
</evidence>
<dbReference type="CDD" id="cd04878">
    <property type="entry name" value="ACT_AHAS"/>
    <property type="match status" value="1"/>
</dbReference>
<dbReference type="Proteomes" id="UP000184474">
    <property type="component" value="Unassembled WGS sequence"/>
</dbReference>
<dbReference type="InterPro" id="IPR019455">
    <property type="entry name" value="Acetolactate_synth_ssu_C"/>
</dbReference>
<evidence type="ECO:0000313" key="10">
    <source>
        <dbReference type="EMBL" id="SHK27223.1"/>
    </source>
</evidence>
<comment type="pathway">
    <text evidence="1 8">Amino-acid biosynthesis; L-isoleucine biosynthesis; L-isoleucine from 2-oxobutanoate: step 1/4.</text>
</comment>
<dbReference type="GO" id="GO:0003984">
    <property type="term" value="F:acetolactate synthase activity"/>
    <property type="evidence" value="ECO:0007669"/>
    <property type="project" value="UniProtKB-UniRule"/>
</dbReference>
<keyword evidence="11" id="KW-1185">Reference proteome</keyword>
<protein>
    <recommendedName>
        <fullName evidence="8">Acetolactate synthase small subunit</fullName>
        <shortName evidence="8">AHAS</shortName>
        <shortName evidence="8">ALS</shortName>
        <ecNumber evidence="8">2.2.1.6</ecNumber>
    </recommendedName>
    <alternativeName>
        <fullName evidence="8">Acetohydroxy-acid synthase small subunit</fullName>
    </alternativeName>
</protein>
<dbReference type="EC" id="2.2.1.6" evidence="8"/>
<dbReference type="GO" id="GO:0005829">
    <property type="term" value="C:cytosol"/>
    <property type="evidence" value="ECO:0007669"/>
    <property type="project" value="TreeGrafter"/>
</dbReference>
<dbReference type="SUPFAM" id="SSF55021">
    <property type="entry name" value="ACT-like"/>
    <property type="match status" value="2"/>
</dbReference>
<comment type="similarity">
    <text evidence="3 8">Belongs to the acetolactate synthase small subunit family.</text>
</comment>
<dbReference type="GO" id="GO:0009099">
    <property type="term" value="P:L-valine biosynthetic process"/>
    <property type="evidence" value="ECO:0007669"/>
    <property type="project" value="UniProtKB-UniRule"/>
</dbReference>
<evidence type="ECO:0000256" key="1">
    <source>
        <dbReference type="ARBA" id="ARBA00004974"/>
    </source>
</evidence>
<evidence type="ECO:0000256" key="8">
    <source>
        <dbReference type="RuleBase" id="RU368092"/>
    </source>
</evidence>
<dbReference type="UniPathway" id="UPA00049">
    <property type="reaction ID" value="UER00059"/>
</dbReference>
<dbReference type="Pfam" id="PF10369">
    <property type="entry name" value="ALS_ss_C"/>
    <property type="match status" value="1"/>
</dbReference>
<evidence type="ECO:0000313" key="11">
    <source>
        <dbReference type="Proteomes" id="UP000184474"/>
    </source>
</evidence>
<feature type="domain" description="ACT" evidence="9">
    <location>
        <begin position="6"/>
        <end position="80"/>
    </location>
</feature>
<dbReference type="InterPro" id="IPR002912">
    <property type="entry name" value="ACT_dom"/>
</dbReference>
<dbReference type="PROSITE" id="PS51671">
    <property type="entry name" value="ACT"/>
    <property type="match status" value="1"/>
</dbReference>
<dbReference type="EMBL" id="FRAA01000004">
    <property type="protein sequence ID" value="SHK27223.1"/>
    <property type="molecule type" value="Genomic_DNA"/>
</dbReference>
<reference evidence="11" key="1">
    <citation type="submission" date="2016-11" db="EMBL/GenBank/DDBJ databases">
        <authorList>
            <person name="Varghese N."/>
            <person name="Submissions S."/>
        </authorList>
    </citation>
    <scope>NUCLEOTIDE SEQUENCE [LARGE SCALE GENOMIC DNA]</scope>
    <source>
        <strain evidence="11">DSM 26134</strain>
    </source>
</reference>
<proteinExistence type="inferred from homology"/>
<comment type="pathway">
    <text evidence="2 8">Amino-acid biosynthesis; L-valine biosynthesis; L-valine from pyruvate: step 1/4.</text>
</comment>
<dbReference type="AlphaFoldDB" id="A0A1M6R478"/>
<dbReference type="STRING" id="156994.SAMN04488028_10433"/>
<dbReference type="GO" id="GO:1990610">
    <property type="term" value="F:acetolactate synthase regulator activity"/>
    <property type="evidence" value="ECO:0007669"/>
    <property type="project" value="UniProtKB-UniRule"/>
</dbReference>
<gene>
    <name evidence="10" type="ORF">SAMN04488028_10433</name>
</gene>
<evidence type="ECO:0000256" key="5">
    <source>
        <dbReference type="ARBA" id="ARBA00022605"/>
    </source>
</evidence>
<dbReference type="GO" id="GO:0009097">
    <property type="term" value="P:isoleucine biosynthetic process"/>
    <property type="evidence" value="ECO:0007669"/>
    <property type="project" value="UniProtKB-UniRule"/>
</dbReference>
<dbReference type="PANTHER" id="PTHR30239">
    <property type="entry name" value="ACETOLACTATE SYNTHASE SMALL SUBUNIT"/>
    <property type="match status" value="1"/>
</dbReference>
<evidence type="ECO:0000256" key="3">
    <source>
        <dbReference type="ARBA" id="ARBA00006341"/>
    </source>
</evidence>
<keyword evidence="6 8" id="KW-0100">Branched-chain amino acid biosynthesis</keyword>
<evidence type="ECO:0000256" key="2">
    <source>
        <dbReference type="ARBA" id="ARBA00005025"/>
    </source>
</evidence>
<comment type="catalytic activity">
    <reaction evidence="7 8">
        <text>2 pyruvate + H(+) = (2S)-2-acetolactate + CO2</text>
        <dbReference type="Rhea" id="RHEA:25249"/>
        <dbReference type="ChEBI" id="CHEBI:15361"/>
        <dbReference type="ChEBI" id="CHEBI:15378"/>
        <dbReference type="ChEBI" id="CHEBI:16526"/>
        <dbReference type="ChEBI" id="CHEBI:58476"/>
        <dbReference type="EC" id="2.2.1.6"/>
    </reaction>
</comment>
<dbReference type="UniPathway" id="UPA00047">
    <property type="reaction ID" value="UER00055"/>
</dbReference>
<accession>A0A1M6R478</accession>
<name>A0A1M6R478_REIAG</name>
<dbReference type="InterPro" id="IPR039557">
    <property type="entry name" value="AHAS_ACT"/>
</dbReference>
<dbReference type="Gene3D" id="3.30.70.260">
    <property type="match status" value="1"/>
</dbReference>
<evidence type="ECO:0000256" key="6">
    <source>
        <dbReference type="ARBA" id="ARBA00023304"/>
    </source>
</evidence>